<evidence type="ECO:0000256" key="1">
    <source>
        <dbReference type="ARBA" id="ARBA00022649"/>
    </source>
</evidence>
<dbReference type="Proteomes" id="UP001500842">
    <property type="component" value="Unassembled WGS sequence"/>
</dbReference>
<dbReference type="SUPFAM" id="SSF88723">
    <property type="entry name" value="PIN domain-like"/>
    <property type="match status" value="1"/>
</dbReference>
<keyword evidence="9" id="KW-1185">Reference proteome</keyword>
<dbReference type="Pfam" id="PF01850">
    <property type="entry name" value="PIN"/>
    <property type="match status" value="1"/>
</dbReference>
<keyword evidence="6" id="KW-0800">Toxin</keyword>
<sequence length="129" mass="13884">MKAYVDSSAFVKLLVGEPESPALIRYLDQQPDDFQLVSSLLLETEVRRAARANLLDQAAVTAKLTSVTLLDAEHPIFTSAGLLSPAELRSLDALHLATALDEGVDVLIAYDRRLLDAATVHGITTTSPV</sequence>
<evidence type="ECO:0000256" key="6">
    <source>
        <dbReference type="HAMAP-Rule" id="MF_00265"/>
    </source>
</evidence>
<dbReference type="Gene3D" id="3.40.50.1010">
    <property type="entry name" value="5'-nuclease"/>
    <property type="match status" value="1"/>
</dbReference>
<dbReference type="InterPro" id="IPR022907">
    <property type="entry name" value="VapC_family"/>
</dbReference>
<accession>A0ABN2AMA7</accession>
<evidence type="ECO:0000256" key="5">
    <source>
        <dbReference type="ARBA" id="ARBA00022842"/>
    </source>
</evidence>
<organism evidence="8 9">
    <name type="scientific">Nocardioides humi</name>
    <dbReference type="NCBI Taxonomy" id="449461"/>
    <lineage>
        <taxon>Bacteria</taxon>
        <taxon>Bacillati</taxon>
        <taxon>Actinomycetota</taxon>
        <taxon>Actinomycetes</taxon>
        <taxon>Propionibacteriales</taxon>
        <taxon>Nocardioidaceae</taxon>
        <taxon>Nocardioides</taxon>
    </lineage>
</organism>
<comment type="function">
    <text evidence="6">Toxic component of a toxin-antitoxin (TA) system. An RNase.</text>
</comment>
<keyword evidence="2 6" id="KW-0540">Nuclease</keyword>
<keyword evidence="3 6" id="KW-0479">Metal-binding</keyword>
<dbReference type="InterPro" id="IPR029060">
    <property type="entry name" value="PIN-like_dom_sf"/>
</dbReference>
<evidence type="ECO:0000313" key="9">
    <source>
        <dbReference type="Proteomes" id="UP001500842"/>
    </source>
</evidence>
<feature type="binding site" evidence="6">
    <location>
        <position position="6"/>
    </location>
    <ligand>
        <name>Mg(2+)</name>
        <dbReference type="ChEBI" id="CHEBI:18420"/>
    </ligand>
</feature>
<evidence type="ECO:0000256" key="2">
    <source>
        <dbReference type="ARBA" id="ARBA00022722"/>
    </source>
</evidence>
<reference evidence="8 9" key="1">
    <citation type="journal article" date="2019" name="Int. J. Syst. Evol. Microbiol.">
        <title>The Global Catalogue of Microorganisms (GCM) 10K type strain sequencing project: providing services to taxonomists for standard genome sequencing and annotation.</title>
        <authorList>
            <consortium name="The Broad Institute Genomics Platform"/>
            <consortium name="The Broad Institute Genome Sequencing Center for Infectious Disease"/>
            <person name="Wu L."/>
            <person name="Ma J."/>
        </authorList>
    </citation>
    <scope>NUCLEOTIDE SEQUENCE [LARGE SCALE GENOMIC DNA]</scope>
    <source>
        <strain evidence="8 9">JCM 14942</strain>
    </source>
</reference>
<gene>
    <name evidence="6" type="primary">vapC</name>
    <name evidence="8" type="ORF">GCM10009788_26830</name>
</gene>
<evidence type="ECO:0000256" key="4">
    <source>
        <dbReference type="ARBA" id="ARBA00022801"/>
    </source>
</evidence>
<dbReference type="InterPro" id="IPR002716">
    <property type="entry name" value="PIN_dom"/>
</dbReference>
<evidence type="ECO:0000259" key="7">
    <source>
        <dbReference type="Pfam" id="PF01850"/>
    </source>
</evidence>
<name>A0ABN2AMA7_9ACTN</name>
<keyword evidence="4 6" id="KW-0378">Hydrolase</keyword>
<proteinExistence type="inferred from homology"/>
<dbReference type="RefSeq" id="WP_141006789.1">
    <property type="nucleotide sequence ID" value="NZ_BAAAOR010000023.1"/>
</dbReference>
<dbReference type="CDD" id="cd09874">
    <property type="entry name" value="PIN_MT3492-like"/>
    <property type="match status" value="1"/>
</dbReference>
<comment type="cofactor">
    <cofactor evidence="6">
        <name>Mg(2+)</name>
        <dbReference type="ChEBI" id="CHEBI:18420"/>
    </cofactor>
</comment>
<feature type="binding site" evidence="6">
    <location>
        <position position="92"/>
    </location>
    <ligand>
        <name>Mg(2+)</name>
        <dbReference type="ChEBI" id="CHEBI:18420"/>
    </ligand>
</feature>
<comment type="similarity">
    <text evidence="6">Belongs to the PINc/VapC protein family.</text>
</comment>
<feature type="domain" description="PIN" evidence="7">
    <location>
        <begin position="4"/>
        <end position="118"/>
    </location>
</feature>
<dbReference type="EC" id="3.1.-.-" evidence="6"/>
<comment type="caution">
    <text evidence="8">The sequence shown here is derived from an EMBL/GenBank/DDBJ whole genome shotgun (WGS) entry which is preliminary data.</text>
</comment>
<keyword evidence="5 6" id="KW-0460">Magnesium</keyword>
<dbReference type="HAMAP" id="MF_00265">
    <property type="entry name" value="VapC_Nob1"/>
    <property type="match status" value="1"/>
</dbReference>
<evidence type="ECO:0000313" key="8">
    <source>
        <dbReference type="EMBL" id="GAA1521614.1"/>
    </source>
</evidence>
<dbReference type="EMBL" id="BAAAOR010000023">
    <property type="protein sequence ID" value="GAA1521614.1"/>
    <property type="molecule type" value="Genomic_DNA"/>
</dbReference>
<evidence type="ECO:0000256" key="3">
    <source>
        <dbReference type="ARBA" id="ARBA00022723"/>
    </source>
</evidence>
<protein>
    <recommendedName>
        <fullName evidence="6">Ribonuclease VapC</fullName>
        <shortName evidence="6">RNase VapC</shortName>
        <ecNumber evidence="6">3.1.-.-</ecNumber>
    </recommendedName>
    <alternativeName>
        <fullName evidence="6">Toxin VapC</fullName>
    </alternativeName>
</protein>
<keyword evidence="1 6" id="KW-1277">Toxin-antitoxin system</keyword>